<organism evidence="2 3">
    <name type="scientific">Komagataeibacter rhaeticus</name>
    <dbReference type="NCBI Taxonomy" id="215221"/>
    <lineage>
        <taxon>Bacteria</taxon>
        <taxon>Pseudomonadati</taxon>
        <taxon>Pseudomonadota</taxon>
        <taxon>Alphaproteobacteria</taxon>
        <taxon>Acetobacterales</taxon>
        <taxon>Acetobacteraceae</taxon>
        <taxon>Komagataeibacter</taxon>
    </lineage>
</organism>
<dbReference type="GeneID" id="85021974"/>
<dbReference type="GO" id="GO:0005524">
    <property type="term" value="F:ATP binding"/>
    <property type="evidence" value="ECO:0007669"/>
    <property type="project" value="InterPro"/>
</dbReference>
<dbReference type="SMART" id="SM00382">
    <property type="entry name" value="AAA"/>
    <property type="match status" value="1"/>
</dbReference>
<dbReference type="RefSeq" id="WP_085948981.1">
    <property type="nucleotide sequence ID" value="NZ_CALMTF010000099.1"/>
</dbReference>
<proteinExistence type="predicted"/>
<accession>A0A858JH54</accession>
<sequence length="444" mass="50354">MPKRIDSETGFNTEPWIRLYPHVATDKVAYRLGVTANLNGRSVRAFTLGMLAASPRMKSVALEEVDASKLADASGNISMDTLVKWCCGAMTKLPAYTSPFEKTDDNTSLLQSATWKVMEQPLNVIYYGPPGTGKTHRVQGIIERMRKDGEREDDFYRFVTFHPSYAYEDFVEGIRPGVTENGQVDYSVKDGVFKELCNQARENPTQPYVMVIDEINRGNISSIFGELITLIEQSKREFMPGGLSVTLPYSQEKFSVPANVFIYGTMNTADRSLTLIDTALRRRFEFVEVSPDPALLDKLMVPGASKEKPINIRRMLEEMNRRLELLYDHDHTIGHAYFTELCKLREDMRFERLSRIMEKKIIPLLEEYFFDDLKKAAIVLGDNRKSDRDCRFLITGSTAEDREILDEAGRSVHATCKRNAKALNNPDAYIGIYETSGAEGQKKA</sequence>
<name>A0A858JH54_9PROT</name>
<dbReference type="REBASE" id="394139">
    <property type="entry name" value="Krh9a1aMcrBCP"/>
</dbReference>
<dbReference type="InterPro" id="IPR011704">
    <property type="entry name" value="ATPase_dyneun-rel_AAA"/>
</dbReference>
<dbReference type="AlphaFoldDB" id="A0A858JH54"/>
<dbReference type="InterPro" id="IPR027417">
    <property type="entry name" value="P-loop_NTPase"/>
</dbReference>
<dbReference type="Gene3D" id="3.40.50.300">
    <property type="entry name" value="P-loop containing nucleotide triphosphate hydrolases"/>
    <property type="match status" value="1"/>
</dbReference>
<dbReference type="CDD" id="cd00009">
    <property type="entry name" value="AAA"/>
    <property type="match status" value="1"/>
</dbReference>
<protein>
    <submittedName>
        <fullName evidence="2">AAA domain-containing protein</fullName>
    </submittedName>
</protein>
<dbReference type="InterPro" id="IPR003593">
    <property type="entry name" value="AAA+_ATPase"/>
</dbReference>
<dbReference type="Pfam" id="PF07728">
    <property type="entry name" value="AAA_5"/>
    <property type="match status" value="1"/>
</dbReference>
<dbReference type="InterPro" id="IPR052934">
    <property type="entry name" value="Methyl-DNA_Rec/Restrict_Enz"/>
</dbReference>
<evidence type="ECO:0000259" key="1">
    <source>
        <dbReference type="SMART" id="SM00382"/>
    </source>
</evidence>
<dbReference type="EMBL" id="CP050139">
    <property type="protein sequence ID" value="QIP35310.1"/>
    <property type="molecule type" value="Genomic_DNA"/>
</dbReference>
<dbReference type="PANTHER" id="PTHR37291">
    <property type="entry name" value="5-METHYLCYTOSINE-SPECIFIC RESTRICTION ENZYME B"/>
    <property type="match status" value="1"/>
</dbReference>
<evidence type="ECO:0000313" key="2">
    <source>
        <dbReference type="EMBL" id="QIP35310.1"/>
    </source>
</evidence>
<feature type="domain" description="AAA+ ATPase" evidence="1">
    <location>
        <begin position="120"/>
        <end position="294"/>
    </location>
</feature>
<keyword evidence="3" id="KW-1185">Reference proteome</keyword>
<dbReference type="KEGG" id="kre:GWK63_07395"/>
<dbReference type="Proteomes" id="UP000502533">
    <property type="component" value="Chromosome"/>
</dbReference>
<dbReference type="PANTHER" id="PTHR37291:SF1">
    <property type="entry name" value="TYPE IV METHYL-DIRECTED RESTRICTION ENZYME ECOKMCRB SUBUNIT"/>
    <property type="match status" value="1"/>
</dbReference>
<gene>
    <name evidence="2" type="ORF">GWK63_07395</name>
</gene>
<evidence type="ECO:0000313" key="3">
    <source>
        <dbReference type="Proteomes" id="UP000502533"/>
    </source>
</evidence>
<dbReference type="GO" id="GO:0016887">
    <property type="term" value="F:ATP hydrolysis activity"/>
    <property type="evidence" value="ECO:0007669"/>
    <property type="project" value="InterPro"/>
</dbReference>
<dbReference type="SUPFAM" id="SSF52540">
    <property type="entry name" value="P-loop containing nucleoside triphosphate hydrolases"/>
    <property type="match status" value="1"/>
</dbReference>
<reference evidence="2 3" key="1">
    <citation type="submission" date="2020-03" db="EMBL/GenBank/DDBJ databases">
        <title>Isolation of cellulose-producing strains, genome characterization and application of the synthesized cellulose films as an economical and sustainable material for piezoelectric sensor construction.</title>
        <authorList>
            <person name="Mangayil R.K."/>
        </authorList>
    </citation>
    <scope>NUCLEOTIDE SEQUENCE [LARGE SCALE GENOMIC DNA]</scope>
    <source>
        <strain evidence="2 3">ENS 9a1a</strain>
    </source>
</reference>